<sequence length="602" mass="62128">MPAINEVVDLTLEDGVALITLDNPPVNALSPKLMDGMHDAFVQAIGDPEVRAILLLCAGRTFIAGADIKALGVESPKVDFFELQGKIEGAGKPVVAALHGTCLGGGLEVALTCHYRIAASGTKLGLPEVNLGLLPGGGGTQRLPRIVGIAAALDLLVSGRQVDASGALSVGLVDVIADVADLTAAAKSYVRALLAEGRPAKRVRDLTDKIGDADAAVFEAARAQAEKLRHGEEAPRAIIRCVEAAARGDFDAGIAVERAEFQKLLDGPQSAALRYAFFAERQAAKVAGLAPDVQPRAVTRAGVAGAGPIGSGIAAALLDAGIETTLFDADAVALSDAGAAIDRPGLTLAGSPDHFAACDLVVEAVADAPEAKQAILAELDQTAPGALLATSTTHLDVDALARATARPGRVIGLHFLSSGSANRVLEIVRGKATSDEAVATAFTLARKLKRVGVLSGIGPGFIGQRSMRVLKRSVDAMIGEGVEPEAINRVATEFGFAAGLFVARAVPGAMTQALSDDKILDRLLIPLINEAAHILGEGIAQRGSDIDMVWVHGYGWPAWRGGPIYHADLIGLSVVIQKVRSLGLNPAPRLIEYAAAGRKLGE</sequence>
<dbReference type="InterPro" id="IPR001753">
    <property type="entry name" value="Enoyl-CoA_hydra/iso"/>
</dbReference>
<comment type="catalytic activity">
    <reaction evidence="14">
        <text>a (3S)-3-hydroxyacyl-CoA + NAD(+) = a 3-oxoacyl-CoA + NADH + H(+)</text>
        <dbReference type="Rhea" id="RHEA:22432"/>
        <dbReference type="ChEBI" id="CHEBI:15378"/>
        <dbReference type="ChEBI" id="CHEBI:57318"/>
        <dbReference type="ChEBI" id="CHEBI:57540"/>
        <dbReference type="ChEBI" id="CHEBI:57945"/>
        <dbReference type="ChEBI" id="CHEBI:90726"/>
        <dbReference type="EC" id="1.1.1.35"/>
    </reaction>
</comment>
<dbReference type="STRING" id="1888892.BFL28_13775"/>
<accession>A0A1E3LXH5</accession>
<dbReference type="SUPFAM" id="SSF51735">
    <property type="entry name" value="NAD(P)-binding Rossmann-fold domains"/>
    <property type="match status" value="1"/>
</dbReference>
<evidence type="ECO:0000256" key="11">
    <source>
        <dbReference type="ARBA" id="ARBA00023235"/>
    </source>
</evidence>
<dbReference type="SUPFAM" id="SSF48179">
    <property type="entry name" value="6-phosphogluconate dehydrogenase C-terminal domain-like"/>
    <property type="match status" value="1"/>
</dbReference>
<dbReference type="GO" id="GO:0003857">
    <property type="term" value="F:(3S)-3-hydroxyacyl-CoA dehydrogenase (NAD+) activity"/>
    <property type="evidence" value="ECO:0007669"/>
    <property type="project" value="UniProtKB-EC"/>
</dbReference>
<keyword evidence="10" id="KW-0576">Peroxisome</keyword>
<evidence type="ECO:0000256" key="4">
    <source>
        <dbReference type="ARBA" id="ARBA00011245"/>
    </source>
</evidence>
<protein>
    <recommendedName>
        <fullName evidence="20">3-hydroxyacyl-CoA dehydrogenase</fullName>
    </recommendedName>
</protein>
<dbReference type="UniPathway" id="UPA00659"/>
<keyword evidence="11" id="KW-0413">Isomerase</keyword>
<dbReference type="Gene3D" id="3.90.226.10">
    <property type="entry name" value="2-enoyl-CoA Hydratase, Chain A, domain 1"/>
    <property type="match status" value="1"/>
</dbReference>
<dbReference type="Gene3D" id="3.40.50.720">
    <property type="entry name" value="NAD(P)-binding Rossmann-like Domain"/>
    <property type="match status" value="1"/>
</dbReference>
<evidence type="ECO:0000256" key="5">
    <source>
        <dbReference type="ARBA" id="ARBA00022832"/>
    </source>
</evidence>
<evidence type="ECO:0000256" key="6">
    <source>
        <dbReference type="ARBA" id="ARBA00022963"/>
    </source>
</evidence>
<dbReference type="SUPFAM" id="SSF52096">
    <property type="entry name" value="ClpP/crotonase"/>
    <property type="match status" value="1"/>
</dbReference>
<comment type="caution">
    <text evidence="18">The sequence shown here is derived from an EMBL/GenBank/DDBJ whole genome shotgun (WGS) entry which is preliminary data.</text>
</comment>
<evidence type="ECO:0000256" key="13">
    <source>
        <dbReference type="ARBA" id="ARBA00023268"/>
    </source>
</evidence>
<name>A0A1E3LXH5_9SPHN</name>
<dbReference type="InterPro" id="IPR029045">
    <property type="entry name" value="ClpP/crotonase-like_dom_sf"/>
</dbReference>
<evidence type="ECO:0000256" key="9">
    <source>
        <dbReference type="ARBA" id="ARBA00023098"/>
    </source>
</evidence>
<keyword evidence="7" id="KW-0560">Oxidoreductase</keyword>
<evidence type="ECO:0000256" key="3">
    <source>
        <dbReference type="ARBA" id="ARBA00008750"/>
    </source>
</evidence>
<comment type="subunit">
    <text evidence="4">Monomer.</text>
</comment>
<comment type="similarity">
    <text evidence="3">In the N-terminal section; belongs to the enoyl-CoA hydratase/isomerase family.</text>
</comment>
<dbReference type="InterPro" id="IPR036291">
    <property type="entry name" value="NAD(P)-bd_dom_sf"/>
</dbReference>
<feature type="domain" description="3-hydroxyacyl-CoA dehydrogenase C-terminal" evidence="16">
    <location>
        <begin position="519"/>
        <end position="576"/>
    </location>
</feature>
<dbReference type="Gene3D" id="1.10.1040.50">
    <property type="match status" value="1"/>
</dbReference>
<dbReference type="AlphaFoldDB" id="A0A1E3LXH5"/>
<keyword evidence="5" id="KW-0276">Fatty acid metabolism</keyword>
<feature type="domain" description="3-hydroxyacyl-CoA dehydrogenase NAD binding" evidence="17">
    <location>
        <begin position="353"/>
        <end position="454"/>
    </location>
</feature>
<gene>
    <name evidence="18" type="ORF">BFL28_13775</name>
</gene>
<dbReference type="GO" id="GO:0070403">
    <property type="term" value="F:NAD+ binding"/>
    <property type="evidence" value="ECO:0007669"/>
    <property type="project" value="InterPro"/>
</dbReference>
<dbReference type="InterPro" id="IPR008927">
    <property type="entry name" value="6-PGluconate_DH-like_C_sf"/>
</dbReference>
<evidence type="ECO:0000256" key="8">
    <source>
        <dbReference type="ARBA" id="ARBA00023027"/>
    </source>
</evidence>
<keyword evidence="13" id="KW-0511">Multifunctional enzyme</keyword>
<dbReference type="Proteomes" id="UP000094487">
    <property type="component" value="Unassembled WGS sequence"/>
</dbReference>
<evidence type="ECO:0000259" key="16">
    <source>
        <dbReference type="Pfam" id="PF00725"/>
    </source>
</evidence>
<evidence type="ECO:0000256" key="2">
    <source>
        <dbReference type="ARBA" id="ARBA00005005"/>
    </source>
</evidence>
<evidence type="ECO:0000256" key="14">
    <source>
        <dbReference type="ARBA" id="ARBA00049556"/>
    </source>
</evidence>
<dbReference type="Pfam" id="PF02737">
    <property type="entry name" value="3HCDH_N"/>
    <property type="match status" value="1"/>
</dbReference>
<evidence type="ECO:0000256" key="7">
    <source>
        <dbReference type="ARBA" id="ARBA00023002"/>
    </source>
</evidence>
<evidence type="ECO:0000256" key="15">
    <source>
        <dbReference type="RuleBase" id="RU003707"/>
    </source>
</evidence>
<dbReference type="InterPro" id="IPR006108">
    <property type="entry name" value="3HC_DH_C"/>
</dbReference>
<dbReference type="OrthoDB" id="9771883at2"/>
<dbReference type="PROSITE" id="PS00166">
    <property type="entry name" value="ENOYL_COA_HYDRATASE"/>
    <property type="match status" value="1"/>
</dbReference>
<dbReference type="RefSeq" id="WP_069319878.1">
    <property type="nucleotide sequence ID" value="NZ_MDDS01000014.1"/>
</dbReference>
<comment type="subcellular location">
    <subcellularLocation>
        <location evidence="1">Peroxisome</location>
    </subcellularLocation>
</comment>
<keyword evidence="19" id="KW-1185">Reference proteome</keyword>
<dbReference type="GO" id="GO:0016853">
    <property type="term" value="F:isomerase activity"/>
    <property type="evidence" value="ECO:0007669"/>
    <property type="project" value="UniProtKB-KW"/>
</dbReference>
<evidence type="ECO:0000313" key="19">
    <source>
        <dbReference type="Proteomes" id="UP000094487"/>
    </source>
</evidence>
<evidence type="ECO:0000256" key="1">
    <source>
        <dbReference type="ARBA" id="ARBA00004275"/>
    </source>
</evidence>
<keyword evidence="9" id="KW-0443">Lipid metabolism</keyword>
<keyword evidence="8" id="KW-0520">NAD</keyword>
<dbReference type="EMBL" id="MDDS01000014">
    <property type="protein sequence ID" value="ODP38446.1"/>
    <property type="molecule type" value="Genomic_DNA"/>
</dbReference>
<organism evidence="18 19">
    <name type="scientific">Sphingomonas turrisvirgatae</name>
    <dbReference type="NCBI Taxonomy" id="1888892"/>
    <lineage>
        <taxon>Bacteria</taxon>
        <taxon>Pseudomonadati</taxon>
        <taxon>Pseudomonadota</taxon>
        <taxon>Alphaproteobacteria</taxon>
        <taxon>Sphingomonadales</taxon>
        <taxon>Sphingomonadaceae</taxon>
        <taxon>Sphingomonas</taxon>
    </lineage>
</organism>
<comment type="pathway">
    <text evidence="2">Lipid metabolism; fatty acid beta-oxidation.</text>
</comment>
<dbReference type="PANTHER" id="PTHR23309:SF49">
    <property type="entry name" value="PEROXISOMAL BIFUNCTIONAL ENZYME"/>
    <property type="match status" value="1"/>
</dbReference>
<dbReference type="CDD" id="cd06558">
    <property type="entry name" value="crotonase-like"/>
    <property type="match status" value="1"/>
</dbReference>
<evidence type="ECO:0008006" key="20">
    <source>
        <dbReference type="Google" id="ProtNLM"/>
    </source>
</evidence>
<dbReference type="PANTHER" id="PTHR23309">
    <property type="entry name" value="3-HYDROXYACYL-COA DEHYROGENASE"/>
    <property type="match status" value="1"/>
</dbReference>
<comment type="similarity">
    <text evidence="15">Belongs to the enoyl-CoA hydratase/isomerase family.</text>
</comment>
<keyword evidence="12" id="KW-0456">Lyase</keyword>
<dbReference type="Pfam" id="PF00378">
    <property type="entry name" value="ECH_1"/>
    <property type="match status" value="1"/>
</dbReference>
<dbReference type="InterPro" id="IPR006176">
    <property type="entry name" value="3-OHacyl-CoA_DH_NAD-bd"/>
</dbReference>
<dbReference type="InterPro" id="IPR018376">
    <property type="entry name" value="Enoyl-CoA_hyd/isom_CS"/>
</dbReference>
<evidence type="ECO:0000259" key="17">
    <source>
        <dbReference type="Pfam" id="PF02737"/>
    </source>
</evidence>
<evidence type="ECO:0000256" key="12">
    <source>
        <dbReference type="ARBA" id="ARBA00023239"/>
    </source>
</evidence>
<evidence type="ECO:0000256" key="10">
    <source>
        <dbReference type="ARBA" id="ARBA00023140"/>
    </source>
</evidence>
<keyword evidence="6" id="KW-0442">Lipid degradation</keyword>
<reference evidence="18 19" key="1">
    <citation type="submission" date="2016-08" db="EMBL/GenBank/DDBJ databases">
        <title>Draft genome of the agarase producing Sphingomonas sp. MCT13.</title>
        <authorList>
            <person name="D'Andrea M.M."/>
            <person name="Rossolini G.M."/>
            <person name="Thaller M.C."/>
        </authorList>
    </citation>
    <scope>NUCLEOTIDE SEQUENCE [LARGE SCALE GENOMIC DNA]</scope>
    <source>
        <strain evidence="18 19">MCT13</strain>
    </source>
</reference>
<dbReference type="GO" id="GO:0004300">
    <property type="term" value="F:enoyl-CoA hydratase activity"/>
    <property type="evidence" value="ECO:0007669"/>
    <property type="project" value="UniProtKB-ARBA"/>
</dbReference>
<proteinExistence type="inferred from homology"/>
<evidence type="ECO:0000313" key="18">
    <source>
        <dbReference type="EMBL" id="ODP38446.1"/>
    </source>
</evidence>
<dbReference type="Pfam" id="PF00725">
    <property type="entry name" value="3HCDH"/>
    <property type="match status" value="1"/>
</dbReference>
<dbReference type="GO" id="GO:0006635">
    <property type="term" value="P:fatty acid beta-oxidation"/>
    <property type="evidence" value="ECO:0007669"/>
    <property type="project" value="UniProtKB-UniPathway"/>
</dbReference>